<evidence type="ECO:0000313" key="2">
    <source>
        <dbReference type="EMBL" id="ONH93950.1"/>
    </source>
</evidence>
<evidence type="ECO:0000313" key="3">
    <source>
        <dbReference type="Proteomes" id="UP000006882"/>
    </source>
</evidence>
<keyword evidence="1" id="KW-0472">Membrane</keyword>
<feature type="transmembrane region" description="Helical" evidence="1">
    <location>
        <begin position="18"/>
        <end position="39"/>
    </location>
</feature>
<name>A0A251N3M1_PRUPE</name>
<keyword evidence="1" id="KW-0812">Transmembrane</keyword>
<protein>
    <submittedName>
        <fullName evidence="2">Uncharacterized protein</fullName>
    </submittedName>
</protein>
<accession>A0A251N3M1</accession>
<keyword evidence="3" id="KW-1185">Reference proteome</keyword>
<proteinExistence type="predicted"/>
<gene>
    <name evidence="2" type="ORF">PRUPE_8G262400</name>
</gene>
<reference evidence="2 3" key="1">
    <citation type="journal article" date="2013" name="Nat. Genet.">
        <title>The high-quality draft genome of peach (Prunus persica) identifies unique patterns of genetic diversity, domestication and genome evolution.</title>
        <authorList>
            <consortium name="International Peach Genome Initiative"/>
            <person name="Verde I."/>
            <person name="Abbott A.G."/>
            <person name="Scalabrin S."/>
            <person name="Jung S."/>
            <person name="Shu S."/>
            <person name="Marroni F."/>
            <person name="Zhebentyayeva T."/>
            <person name="Dettori M.T."/>
            <person name="Grimwood J."/>
            <person name="Cattonaro F."/>
            <person name="Zuccolo A."/>
            <person name="Rossini L."/>
            <person name="Jenkins J."/>
            <person name="Vendramin E."/>
            <person name="Meisel L.A."/>
            <person name="Decroocq V."/>
            <person name="Sosinski B."/>
            <person name="Prochnik S."/>
            <person name="Mitros T."/>
            <person name="Policriti A."/>
            <person name="Cipriani G."/>
            <person name="Dondini L."/>
            <person name="Ficklin S."/>
            <person name="Goodstein D.M."/>
            <person name="Xuan P."/>
            <person name="Del Fabbro C."/>
            <person name="Aramini V."/>
            <person name="Copetti D."/>
            <person name="Gonzalez S."/>
            <person name="Horner D.S."/>
            <person name="Falchi R."/>
            <person name="Lucas S."/>
            <person name="Mica E."/>
            <person name="Maldonado J."/>
            <person name="Lazzari B."/>
            <person name="Bielenberg D."/>
            <person name="Pirona R."/>
            <person name="Miculan M."/>
            <person name="Barakat A."/>
            <person name="Testolin R."/>
            <person name="Stella A."/>
            <person name="Tartarini S."/>
            <person name="Tonutti P."/>
            <person name="Arus P."/>
            <person name="Orellana A."/>
            <person name="Wells C."/>
            <person name="Main D."/>
            <person name="Vizzotto G."/>
            <person name="Silva H."/>
            <person name="Salamini F."/>
            <person name="Schmutz J."/>
            <person name="Morgante M."/>
            <person name="Rokhsar D.S."/>
        </authorList>
    </citation>
    <scope>NUCLEOTIDE SEQUENCE [LARGE SCALE GENOMIC DNA]</scope>
    <source>
        <strain evidence="3">cv. Nemared</strain>
    </source>
</reference>
<dbReference type="AlphaFoldDB" id="A0A251N3M1"/>
<dbReference type="Gramene" id="ONH93950">
    <property type="protein sequence ID" value="ONH93950"/>
    <property type="gene ID" value="PRUPE_8G262400"/>
</dbReference>
<evidence type="ECO:0000256" key="1">
    <source>
        <dbReference type="SAM" id="Phobius"/>
    </source>
</evidence>
<dbReference type="Proteomes" id="UP000006882">
    <property type="component" value="Chromosome G8"/>
</dbReference>
<dbReference type="EMBL" id="CM007658">
    <property type="protein sequence ID" value="ONH93950.1"/>
    <property type="molecule type" value="Genomic_DNA"/>
</dbReference>
<keyword evidence="1" id="KW-1133">Transmembrane helix</keyword>
<sequence>MGSSGAVIIVGTRKERSFFVSVLRNVMLMIMIMHAYGLYRSQIFYLQTKIMGDSSSSSIKHSKFLEVD</sequence>
<organism evidence="2 3">
    <name type="scientific">Prunus persica</name>
    <name type="common">Peach</name>
    <name type="synonym">Amygdalus persica</name>
    <dbReference type="NCBI Taxonomy" id="3760"/>
    <lineage>
        <taxon>Eukaryota</taxon>
        <taxon>Viridiplantae</taxon>
        <taxon>Streptophyta</taxon>
        <taxon>Embryophyta</taxon>
        <taxon>Tracheophyta</taxon>
        <taxon>Spermatophyta</taxon>
        <taxon>Magnoliopsida</taxon>
        <taxon>eudicotyledons</taxon>
        <taxon>Gunneridae</taxon>
        <taxon>Pentapetalae</taxon>
        <taxon>rosids</taxon>
        <taxon>fabids</taxon>
        <taxon>Rosales</taxon>
        <taxon>Rosaceae</taxon>
        <taxon>Amygdaloideae</taxon>
        <taxon>Amygdaleae</taxon>
        <taxon>Prunus</taxon>
    </lineage>
</organism>